<organism evidence="3 4">
    <name type="scientific">Arthrobacter cavernae</name>
    <dbReference type="NCBI Taxonomy" id="2817681"/>
    <lineage>
        <taxon>Bacteria</taxon>
        <taxon>Bacillati</taxon>
        <taxon>Actinomycetota</taxon>
        <taxon>Actinomycetes</taxon>
        <taxon>Micrococcales</taxon>
        <taxon>Micrococcaceae</taxon>
        <taxon>Arthrobacter</taxon>
    </lineage>
</organism>
<keyword evidence="1" id="KW-0812">Transmembrane</keyword>
<dbReference type="AlphaFoldDB" id="A0A939HE20"/>
<name>A0A939HE20_9MICC</name>
<dbReference type="InterPro" id="IPR027381">
    <property type="entry name" value="LytR/CpsA/Psr_C"/>
</dbReference>
<sequence length="233" mass="25078">MQRTPPGSPKKLRRRPTDVTRLHGHHVVTGPELRATFAEDPQSHRGRFGRRLFHGIVLVLLLGLIAAGAIGAWAIMNGVIRVPSSVTSRAPISLCPTTTFDYLPNDQVTVNVFNAASRSGLAREVSEQFAARGYKIGAVDNSGTSYTGVAMVVSGVNGQAGAFNLQRNVAGTDYFQDNREDASVDVILTPDFGALVNPELVDQTPGLLLCPRENLRIADDSKWPVLPKGEPTP</sequence>
<feature type="transmembrane region" description="Helical" evidence="1">
    <location>
        <begin position="52"/>
        <end position="76"/>
    </location>
</feature>
<gene>
    <name evidence="3" type="ORF">J1902_14765</name>
</gene>
<dbReference type="Pfam" id="PF13399">
    <property type="entry name" value="LytR_C"/>
    <property type="match status" value="1"/>
</dbReference>
<dbReference type="Gene3D" id="3.30.70.2390">
    <property type="match status" value="1"/>
</dbReference>
<keyword evidence="1" id="KW-0472">Membrane</keyword>
<evidence type="ECO:0000256" key="1">
    <source>
        <dbReference type="SAM" id="Phobius"/>
    </source>
</evidence>
<evidence type="ECO:0000313" key="3">
    <source>
        <dbReference type="EMBL" id="MBO1269207.1"/>
    </source>
</evidence>
<keyword evidence="1" id="KW-1133">Transmembrane helix</keyword>
<reference evidence="3" key="1">
    <citation type="submission" date="2021-03" db="EMBL/GenBank/DDBJ databases">
        <title>A new species, PO-11, isolated from a karst cave deposit.</title>
        <authorList>
            <person name="Zhaoxiaoyong W."/>
        </authorList>
    </citation>
    <scope>NUCLEOTIDE SEQUENCE</scope>
    <source>
        <strain evidence="3">PO-11</strain>
    </source>
</reference>
<evidence type="ECO:0000313" key="4">
    <source>
        <dbReference type="Proteomes" id="UP000664164"/>
    </source>
</evidence>
<dbReference type="Proteomes" id="UP000664164">
    <property type="component" value="Unassembled WGS sequence"/>
</dbReference>
<dbReference type="EMBL" id="JAFNLL010000038">
    <property type="protein sequence ID" value="MBO1269207.1"/>
    <property type="molecule type" value="Genomic_DNA"/>
</dbReference>
<feature type="domain" description="LytR/CpsA/Psr regulator C-terminal" evidence="2">
    <location>
        <begin position="107"/>
        <end position="192"/>
    </location>
</feature>
<evidence type="ECO:0000259" key="2">
    <source>
        <dbReference type="Pfam" id="PF13399"/>
    </source>
</evidence>
<proteinExistence type="predicted"/>
<comment type="caution">
    <text evidence="3">The sequence shown here is derived from an EMBL/GenBank/DDBJ whole genome shotgun (WGS) entry which is preliminary data.</text>
</comment>
<accession>A0A939HE20</accession>
<keyword evidence="4" id="KW-1185">Reference proteome</keyword>
<protein>
    <submittedName>
        <fullName evidence="3">LytR C-terminal domain-containing protein</fullName>
    </submittedName>
</protein>